<evidence type="ECO:0000256" key="1">
    <source>
        <dbReference type="ARBA" id="ARBA00008791"/>
    </source>
</evidence>
<dbReference type="AlphaFoldDB" id="T2GAC7"/>
<sequence length="164" mass="17992">MNAKNILLAVDGSDNSMRAVRYTGAMVGTNPTFRVRLLHVERLPERDTFADDASWRHACLENREIMQAFLAQARQALLEGGLPAESVTEQYVAACNSPHAEPGAPFCSRGSSVSLEILRHMEQDDFGTVVIGRRGLSKAEEFIFGSVSNKIMHLAKGCTVWVVA</sequence>
<name>T2GAC7_MEGG1</name>
<evidence type="ECO:0000259" key="2">
    <source>
        <dbReference type="Pfam" id="PF00582"/>
    </source>
</evidence>
<dbReference type="eggNOG" id="COG0589">
    <property type="taxonomic scope" value="Bacteria"/>
</dbReference>
<dbReference type="InterPro" id="IPR014729">
    <property type="entry name" value="Rossmann-like_a/b/a_fold"/>
</dbReference>
<dbReference type="PANTHER" id="PTHR46268">
    <property type="entry name" value="STRESS RESPONSE PROTEIN NHAX"/>
    <property type="match status" value="1"/>
</dbReference>
<dbReference type="Proteomes" id="UP000016587">
    <property type="component" value="Chromosome"/>
</dbReference>
<protein>
    <submittedName>
        <fullName evidence="3">Putative UspA domain protein</fullName>
    </submittedName>
</protein>
<dbReference type="SUPFAM" id="SSF52402">
    <property type="entry name" value="Adenine nucleotide alpha hydrolases-like"/>
    <property type="match status" value="1"/>
</dbReference>
<proteinExistence type="inferred from homology"/>
<dbReference type="Pfam" id="PF00582">
    <property type="entry name" value="Usp"/>
    <property type="match status" value="1"/>
</dbReference>
<dbReference type="RefSeq" id="WP_021759839.1">
    <property type="nucleotide sequence ID" value="NC_022444.1"/>
</dbReference>
<keyword evidence="4" id="KW-1185">Reference proteome</keyword>
<evidence type="ECO:0000313" key="3">
    <source>
        <dbReference type="EMBL" id="AGW13056.1"/>
    </source>
</evidence>
<organism evidence="3 4">
    <name type="scientific">Megalodesulfovibrio gigas (strain ATCC 19364 / DSM 1382 / NCIMB 9332 / VKM B-1759)</name>
    <name type="common">Desulfovibrio gigas</name>
    <dbReference type="NCBI Taxonomy" id="1121448"/>
    <lineage>
        <taxon>Bacteria</taxon>
        <taxon>Pseudomonadati</taxon>
        <taxon>Thermodesulfobacteriota</taxon>
        <taxon>Desulfovibrionia</taxon>
        <taxon>Desulfovibrionales</taxon>
        <taxon>Desulfovibrionaceae</taxon>
        <taxon>Megalodesulfovibrio</taxon>
    </lineage>
</organism>
<dbReference type="PATRIC" id="fig|1121448.10.peg.1192"/>
<dbReference type="KEGG" id="dgg:DGI_1200"/>
<dbReference type="HOGENOM" id="CLU_049301_16_2_7"/>
<accession>T2GAC7</accession>
<dbReference type="InterPro" id="IPR006015">
    <property type="entry name" value="Universal_stress_UspA"/>
</dbReference>
<reference evidence="3 4" key="1">
    <citation type="journal article" date="2013" name="J. Bacteriol.">
        <title>Roles of HynAB and Ech, the only two hydrogenases found in the model sulfate reducer Desulfovibrio gigas.</title>
        <authorList>
            <person name="Morais-Silva F.O."/>
            <person name="Santos C.I."/>
            <person name="Rodrigues R."/>
            <person name="Pereira I.A."/>
            <person name="Rodrigues-Pousada C."/>
        </authorList>
    </citation>
    <scope>NUCLEOTIDE SEQUENCE [LARGE SCALE GENOMIC DNA]</scope>
    <source>
        <strain evidence="4">ATCC 19364 / DSM 1382 / NCIMB 9332 / VKM B-1759</strain>
    </source>
</reference>
<dbReference type="PANTHER" id="PTHR46268:SF6">
    <property type="entry name" value="UNIVERSAL STRESS PROTEIN UP12"/>
    <property type="match status" value="1"/>
</dbReference>
<dbReference type="CDD" id="cd00293">
    <property type="entry name" value="USP-like"/>
    <property type="match status" value="1"/>
</dbReference>
<dbReference type="EMBL" id="CP006585">
    <property type="protein sequence ID" value="AGW13056.1"/>
    <property type="molecule type" value="Genomic_DNA"/>
</dbReference>
<feature type="domain" description="UspA" evidence="2">
    <location>
        <begin position="4"/>
        <end position="163"/>
    </location>
</feature>
<dbReference type="OrthoDB" id="5420527at2"/>
<dbReference type="Gene3D" id="3.40.50.620">
    <property type="entry name" value="HUPs"/>
    <property type="match status" value="1"/>
</dbReference>
<reference evidence="4" key="2">
    <citation type="submission" date="2013-07" db="EMBL/GenBank/DDBJ databases">
        <authorList>
            <person name="Morais-Silva F.O."/>
            <person name="Rezende A.M."/>
            <person name="Pimentel C."/>
            <person name="Resende D.M."/>
            <person name="Santos C.I."/>
            <person name="Clemente C."/>
            <person name="de Oliveira L.M."/>
            <person name="da Silva S.M."/>
            <person name="Costa D.A."/>
            <person name="Varela-Raposo A."/>
            <person name="Horacio E.C.A."/>
            <person name="Matos M."/>
            <person name="Flores O."/>
            <person name="Ruiz J.C."/>
            <person name="Rodrigues-Pousada C."/>
        </authorList>
    </citation>
    <scope>NUCLEOTIDE SEQUENCE [LARGE SCALE GENOMIC DNA]</scope>
    <source>
        <strain evidence="4">ATCC 19364 / DSM 1382 / NCIMB 9332 / VKM B-1759</strain>
    </source>
</reference>
<dbReference type="InterPro" id="IPR006016">
    <property type="entry name" value="UspA"/>
</dbReference>
<evidence type="ECO:0000313" key="4">
    <source>
        <dbReference type="Proteomes" id="UP000016587"/>
    </source>
</evidence>
<dbReference type="PRINTS" id="PR01438">
    <property type="entry name" value="UNVRSLSTRESS"/>
</dbReference>
<gene>
    <name evidence="3" type="ORF">DGI_1200</name>
</gene>
<dbReference type="STRING" id="1121448.DGI_1200"/>
<comment type="similarity">
    <text evidence="1">Belongs to the universal stress protein A family.</text>
</comment>